<reference evidence="2 3" key="1">
    <citation type="submission" date="2019-08" db="EMBL/GenBank/DDBJ databases">
        <title>Amphibian skin-associated Pigmentiphaga: genome sequence and occurrence across geography and hosts.</title>
        <authorList>
            <person name="Bletz M.C."/>
            <person name="Bunk B."/>
            <person name="Sproeer C."/>
            <person name="Biwer P."/>
            <person name="Reiter S."/>
            <person name="Rabemananjara F.C.E."/>
            <person name="Schulz S."/>
            <person name="Overmann J."/>
            <person name="Vences M."/>
        </authorList>
    </citation>
    <scope>NUCLEOTIDE SEQUENCE [LARGE SCALE GENOMIC DNA]</scope>
    <source>
        <strain evidence="2 3">Mada1488</strain>
    </source>
</reference>
<dbReference type="InterPro" id="IPR016032">
    <property type="entry name" value="Sig_transdc_resp-reg_C-effctor"/>
</dbReference>
<dbReference type="EMBL" id="CP043046">
    <property type="protein sequence ID" value="QEI08642.1"/>
    <property type="molecule type" value="Genomic_DNA"/>
</dbReference>
<dbReference type="GO" id="GO:0003677">
    <property type="term" value="F:DNA binding"/>
    <property type="evidence" value="ECO:0007669"/>
    <property type="project" value="InterPro"/>
</dbReference>
<evidence type="ECO:0000313" key="2">
    <source>
        <dbReference type="EMBL" id="QEI08642.1"/>
    </source>
</evidence>
<gene>
    <name evidence="2" type="ORF">FXN63_24450</name>
</gene>
<dbReference type="SMART" id="SM00421">
    <property type="entry name" value="HTH_LUXR"/>
    <property type="match status" value="1"/>
</dbReference>
<evidence type="ECO:0000259" key="1">
    <source>
        <dbReference type="SMART" id="SM00421"/>
    </source>
</evidence>
<dbReference type="RefSeq" id="WP_148818113.1">
    <property type="nucleotide sequence ID" value="NZ_CP043046.1"/>
</dbReference>
<protein>
    <submittedName>
        <fullName evidence="2">Helix-turn-helix transcriptional regulator</fullName>
    </submittedName>
</protein>
<keyword evidence="3" id="KW-1185">Reference proteome</keyword>
<dbReference type="InterPro" id="IPR036388">
    <property type="entry name" value="WH-like_DNA-bd_sf"/>
</dbReference>
<dbReference type="GO" id="GO:0006355">
    <property type="term" value="P:regulation of DNA-templated transcription"/>
    <property type="evidence" value="ECO:0007669"/>
    <property type="project" value="InterPro"/>
</dbReference>
<accession>A0A5C0B227</accession>
<evidence type="ECO:0000313" key="3">
    <source>
        <dbReference type="Proteomes" id="UP000325161"/>
    </source>
</evidence>
<organism evidence="2 3">
    <name type="scientific">Pigmentiphaga aceris</name>
    <dbReference type="NCBI Taxonomy" id="1940612"/>
    <lineage>
        <taxon>Bacteria</taxon>
        <taxon>Pseudomonadati</taxon>
        <taxon>Pseudomonadota</taxon>
        <taxon>Betaproteobacteria</taxon>
        <taxon>Burkholderiales</taxon>
        <taxon>Alcaligenaceae</taxon>
        <taxon>Pigmentiphaga</taxon>
    </lineage>
</organism>
<feature type="domain" description="HTH luxR-type" evidence="1">
    <location>
        <begin position="245"/>
        <end position="302"/>
    </location>
</feature>
<proteinExistence type="predicted"/>
<dbReference type="AlphaFoldDB" id="A0A5C0B227"/>
<dbReference type="OrthoDB" id="5497412at2"/>
<name>A0A5C0B227_9BURK</name>
<sequence length="312" mass="33901">MPVAHEYLLRLSTQLNEGIVHPQRWNEALGSVAELMDAESAVVTEDSPHGAGANDLCLPIETDDGDVMYLSLHRSPDSFAFQPADVARAQGLLPYFRTALRLRHHVRSLQARHHQAACMLDSFDMPALLLDPNGQVLLSNVAGQAWVHSSSSIVGSRRVQDADGIRFRQCLRAACGQGMAPQGAAMQLRATENRPAQYLVLSPVQTETGTLADAAGVASATPMAMLVVRSTASYDNRAGRLFAELFDLTPAETRLLRRLVGGDSLADAARHLNVQMPTVRTHLQAIFRKTDTSRQSELLSLAATLVDTPYAE</sequence>
<dbReference type="InterPro" id="IPR000792">
    <property type="entry name" value="Tscrpt_reg_LuxR_C"/>
</dbReference>
<dbReference type="Proteomes" id="UP000325161">
    <property type="component" value="Chromosome"/>
</dbReference>
<dbReference type="Gene3D" id="1.10.10.10">
    <property type="entry name" value="Winged helix-like DNA-binding domain superfamily/Winged helix DNA-binding domain"/>
    <property type="match status" value="1"/>
</dbReference>
<dbReference type="KEGG" id="pacr:FXN63_24450"/>
<dbReference type="SUPFAM" id="SSF46894">
    <property type="entry name" value="C-terminal effector domain of the bipartite response regulators"/>
    <property type="match status" value="1"/>
</dbReference>